<evidence type="ECO:0000256" key="6">
    <source>
        <dbReference type="ARBA" id="ARBA00022723"/>
    </source>
</evidence>
<dbReference type="SUPFAM" id="SSF109604">
    <property type="entry name" value="HD-domain/PDEase-like"/>
    <property type="match status" value="1"/>
</dbReference>
<evidence type="ECO:0000313" key="9">
    <source>
        <dbReference type="EMBL" id="OGE81076.1"/>
    </source>
</evidence>
<comment type="cofactor">
    <cofactor evidence="2">
        <name>Mn(2+)</name>
        <dbReference type="ChEBI" id="CHEBI:29035"/>
    </cofactor>
</comment>
<evidence type="ECO:0000256" key="7">
    <source>
        <dbReference type="ARBA" id="ARBA00022801"/>
    </source>
</evidence>
<evidence type="ECO:0000256" key="1">
    <source>
        <dbReference type="ARBA" id="ARBA00001638"/>
    </source>
</evidence>
<comment type="catalytic activity">
    <reaction evidence="1">
        <text>a 2'-deoxyribonucleoside 5'-phosphate + H2O = a 2'-deoxyribonucleoside + phosphate</text>
        <dbReference type="Rhea" id="RHEA:36167"/>
        <dbReference type="ChEBI" id="CHEBI:15377"/>
        <dbReference type="ChEBI" id="CHEBI:18274"/>
        <dbReference type="ChEBI" id="CHEBI:43474"/>
        <dbReference type="ChEBI" id="CHEBI:65317"/>
        <dbReference type="EC" id="3.1.3.89"/>
    </reaction>
</comment>
<evidence type="ECO:0000256" key="3">
    <source>
        <dbReference type="ARBA" id="ARBA00001941"/>
    </source>
</evidence>
<keyword evidence="6" id="KW-0479">Metal-binding</keyword>
<proteinExistence type="predicted"/>
<comment type="subunit">
    <text evidence="4">Homodimer.</text>
</comment>
<sequence>MSIKRDLELLYEIGAFRFVHRTWVQMLSPEFSSTTEHTYRVMWLSLIIAKYEGVTNYEKILKMALVHDLPESRTGDVHYVSRLYTKRNEKLAVKEILEDTSVSEFKKIWHEYEDRKSIEAKIVKDADYVDVDLELTEQEYKGNQLKKQFAKSRKIVYSKLYTKTAKMIWDAIQKSNPHDWHLHARNRLTAGDWKTKKKRVKR</sequence>
<dbReference type="EMBL" id="MFEL01000010">
    <property type="protein sequence ID" value="OGE81076.1"/>
    <property type="molecule type" value="Genomic_DNA"/>
</dbReference>
<dbReference type="PANTHER" id="PTHR11845:SF13">
    <property type="entry name" value="5'-DEOXYNUCLEOTIDASE HDDC2"/>
    <property type="match status" value="1"/>
</dbReference>
<dbReference type="EC" id="3.1.3.89" evidence="5"/>
<dbReference type="SMART" id="SM00471">
    <property type="entry name" value="HDc"/>
    <property type="match status" value="1"/>
</dbReference>
<evidence type="ECO:0000256" key="2">
    <source>
        <dbReference type="ARBA" id="ARBA00001936"/>
    </source>
</evidence>
<dbReference type="AlphaFoldDB" id="A0A1F5NTT2"/>
<accession>A0A1F5NTT2</accession>
<feature type="domain" description="HD/PDEase" evidence="8">
    <location>
        <begin position="30"/>
        <end position="141"/>
    </location>
</feature>
<name>A0A1F5NTT2_9BACT</name>
<dbReference type="PANTHER" id="PTHR11845">
    <property type="entry name" value="5'-DEOXYNUCLEOTIDASE HDDC2"/>
    <property type="match status" value="1"/>
</dbReference>
<reference evidence="9 10" key="1">
    <citation type="journal article" date="2016" name="Nat. Commun.">
        <title>Thousands of microbial genomes shed light on interconnected biogeochemical processes in an aquifer system.</title>
        <authorList>
            <person name="Anantharaman K."/>
            <person name="Brown C.T."/>
            <person name="Hug L.A."/>
            <person name="Sharon I."/>
            <person name="Castelle C.J."/>
            <person name="Probst A.J."/>
            <person name="Thomas B.C."/>
            <person name="Singh A."/>
            <person name="Wilkins M.J."/>
            <person name="Karaoz U."/>
            <person name="Brodie E.L."/>
            <person name="Williams K.H."/>
            <person name="Hubbard S.S."/>
            <person name="Banfield J.F."/>
        </authorList>
    </citation>
    <scope>NUCLEOTIDE SEQUENCE [LARGE SCALE GENOMIC DNA]</scope>
</reference>
<keyword evidence="7" id="KW-0378">Hydrolase</keyword>
<evidence type="ECO:0000256" key="4">
    <source>
        <dbReference type="ARBA" id="ARBA00011738"/>
    </source>
</evidence>
<evidence type="ECO:0000313" key="10">
    <source>
        <dbReference type="Proteomes" id="UP000178892"/>
    </source>
</evidence>
<organism evidence="9 10">
    <name type="scientific">Candidatus Doudnabacteria bacterium RIFCSPHIGHO2_01_FULL_46_24</name>
    <dbReference type="NCBI Taxonomy" id="1817825"/>
    <lineage>
        <taxon>Bacteria</taxon>
        <taxon>Candidatus Doudnaibacteriota</taxon>
    </lineage>
</organism>
<dbReference type="Gene3D" id="1.10.3210.10">
    <property type="entry name" value="Hypothetical protein af1432"/>
    <property type="match status" value="1"/>
</dbReference>
<dbReference type="InterPro" id="IPR039356">
    <property type="entry name" value="YfbR/HDDC2"/>
</dbReference>
<dbReference type="GO" id="GO:0005737">
    <property type="term" value="C:cytoplasm"/>
    <property type="evidence" value="ECO:0007669"/>
    <property type="project" value="TreeGrafter"/>
</dbReference>
<comment type="cofactor">
    <cofactor evidence="3">
        <name>Co(2+)</name>
        <dbReference type="ChEBI" id="CHEBI:48828"/>
    </cofactor>
</comment>
<dbReference type="GO" id="GO:0046872">
    <property type="term" value="F:metal ion binding"/>
    <property type="evidence" value="ECO:0007669"/>
    <property type="project" value="UniProtKB-KW"/>
</dbReference>
<dbReference type="Pfam" id="PF13023">
    <property type="entry name" value="HD_3"/>
    <property type="match status" value="1"/>
</dbReference>
<dbReference type="InterPro" id="IPR003607">
    <property type="entry name" value="HD/PDEase_dom"/>
</dbReference>
<comment type="caution">
    <text evidence="9">The sequence shown here is derived from an EMBL/GenBank/DDBJ whole genome shotgun (WGS) entry which is preliminary data.</text>
</comment>
<dbReference type="CDD" id="cd00077">
    <property type="entry name" value="HDc"/>
    <property type="match status" value="1"/>
</dbReference>
<gene>
    <name evidence="9" type="ORF">A2720_00845</name>
</gene>
<protein>
    <recommendedName>
        <fullName evidence="5">5'-deoxynucleotidase</fullName>
        <ecNumber evidence="5">3.1.3.89</ecNumber>
    </recommendedName>
</protein>
<evidence type="ECO:0000259" key="8">
    <source>
        <dbReference type="SMART" id="SM00471"/>
    </source>
</evidence>
<evidence type="ECO:0000256" key="5">
    <source>
        <dbReference type="ARBA" id="ARBA00012964"/>
    </source>
</evidence>
<dbReference type="InterPro" id="IPR006674">
    <property type="entry name" value="HD_domain"/>
</dbReference>
<dbReference type="STRING" id="1817825.A2720_00845"/>
<dbReference type="Proteomes" id="UP000178892">
    <property type="component" value="Unassembled WGS sequence"/>
</dbReference>
<dbReference type="GO" id="GO:0002953">
    <property type="term" value="F:5'-deoxynucleotidase activity"/>
    <property type="evidence" value="ECO:0007669"/>
    <property type="project" value="UniProtKB-EC"/>
</dbReference>